<protein>
    <recommendedName>
        <fullName evidence="2">Ku domain-containing protein</fullName>
    </recommendedName>
</protein>
<dbReference type="InterPro" id="IPR016194">
    <property type="entry name" value="SPOC-like_C_dom_sf"/>
</dbReference>
<dbReference type="SUPFAM" id="SSF100939">
    <property type="entry name" value="SPOC domain-like"/>
    <property type="match status" value="1"/>
</dbReference>
<reference evidence="3 4" key="1">
    <citation type="submission" date="2023-02" db="EMBL/GenBank/DDBJ databases">
        <title>Devosia algicola sp. nov., isolated from the phycosphere of marine algae.</title>
        <authorList>
            <person name="Kim J.M."/>
            <person name="Lee J.K."/>
            <person name="Choi B.J."/>
            <person name="Bayburt H."/>
            <person name="Jeon C.O."/>
        </authorList>
    </citation>
    <scope>NUCLEOTIDE SEQUENCE [LARGE SCALE GENOMIC DNA]</scope>
    <source>
        <strain evidence="3 4">G20-9</strain>
    </source>
</reference>
<organism evidence="3 4">
    <name type="scientific">Devosia algicola</name>
    <dbReference type="NCBI Taxonomy" id="3026418"/>
    <lineage>
        <taxon>Bacteria</taxon>
        <taxon>Pseudomonadati</taxon>
        <taxon>Pseudomonadota</taxon>
        <taxon>Alphaproteobacteria</taxon>
        <taxon>Hyphomicrobiales</taxon>
        <taxon>Devosiaceae</taxon>
        <taxon>Devosia</taxon>
    </lineage>
</organism>
<feature type="domain" description="Ku" evidence="2">
    <location>
        <begin position="14"/>
        <end position="88"/>
    </location>
</feature>
<proteinExistence type="predicted"/>
<name>A0ABY7YLN1_9HYPH</name>
<accession>A0ABY7YLN1</accession>
<evidence type="ECO:0000256" key="1">
    <source>
        <dbReference type="ARBA" id="ARBA00023125"/>
    </source>
</evidence>
<dbReference type="Proteomes" id="UP001220530">
    <property type="component" value="Chromosome"/>
</dbReference>
<evidence type="ECO:0000259" key="2">
    <source>
        <dbReference type="Pfam" id="PF02735"/>
    </source>
</evidence>
<sequence length="93" mass="10397">MPASRPIWKGQLRLSLVSIAVELYTATKANAKPSFRQIHEPSGKPVHYQKVVDGIGPVDKDEIMKGFEYEKGDYVLLTDEEIDAVKARDPQNA</sequence>
<keyword evidence="4" id="KW-1185">Reference proteome</keyword>
<gene>
    <name evidence="3" type="ORF">PSQ19_16425</name>
</gene>
<evidence type="ECO:0000313" key="3">
    <source>
        <dbReference type="EMBL" id="WDR02213.1"/>
    </source>
</evidence>
<dbReference type="RefSeq" id="WP_282218619.1">
    <property type="nucleotide sequence ID" value="NZ_CP118246.1"/>
</dbReference>
<keyword evidence="1" id="KW-0238">DNA-binding</keyword>
<dbReference type="InterPro" id="IPR009187">
    <property type="entry name" value="Prok_Ku"/>
</dbReference>
<dbReference type="EMBL" id="CP118246">
    <property type="protein sequence ID" value="WDR02213.1"/>
    <property type="molecule type" value="Genomic_DNA"/>
</dbReference>
<dbReference type="Pfam" id="PF02735">
    <property type="entry name" value="Ku"/>
    <property type="match status" value="1"/>
</dbReference>
<dbReference type="PANTHER" id="PTHR41251">
    <property type="entry name" value="NON-HOMOLOGOUS END JOINING PROTEIN KU"/>
    <property type="match status" value="1"/>
</dbReference>
<dbReference type="InterPro" id="IPR006164">
    <property type="entry name" value="DNA_bd_Ku70/Ku80"/>
</dbReference>
<dbReference type="Gene3D" id="2.40.290.10">
    <property type="match status" value="1"/>
</dbReference>
<dbReference type="PANTHER" id="PTHR41251:SF1">
    <property type="entry name" value="NON-HOMOLOGOUS END JOINING PROTEIN KU"/>
    <property type="match status" value="1"/>
</dbReference>
<evidence type="ECO:0000313" key="4">
    <source>
        <dbReference type="Proteomes" id="UP001220530"/>
    </source>
</evidence>